<keyword evidence="3" id="KW-1003">Cell membrane</keyword>
<feature type="transmembrane region" description="Helical" evidence="9">
    <location>
        <begin position="266"/>
        <end position="285"/>
    </location>
</feature>
<dbReference type="PROSITE" id="PS50929">
    <property type="entry name" value="ABC_TM1F"/>
    <property type="match status" value="1"/>
</dbReference>
<evidence type="ECO:0000259" key="10">
    <source>
        <dbReference type="PROSITE" id="PS50893"/>
    </source>
</evidence>
<dbReference type="GO" id="GO:0034040">
    <property type="term" value="F:ATPase-coupled lipid transmembrane transporter activity"/>
    <property type="evidence" value="ECO:0007669"/>
    <property type="project" value="TreeGrafter"/>
</dbReference>
<dbReference type="PROSITE" id="PS00211">
    <property type="entry name" value="ABC_TRANSPORTER_1"/>
    <property type="match status" value="1"/>
</dbReference>
<reference evidence="13" key="1">
    <citation type="submission" date="2006-08" db="EMBL/GenBank/DDBJ databases">
        <title>Complete sequence of Alkalilimnicola ehrilichei MLHE-1.</title>
        <authorList>
            <person name="Copeland A."/>
            <person name="Lucas S."/>
            <person name="Lapidus A."/>
            <person name="Barry K."/>
            <person name="Detter J.C."/>
            <person name="Glavina del Rio T."/>
            <person name="Hammon N."/>
            <person name="Israni S."/>
            <person name="Dalin E."/>
            <person name="Tice H."/>
            <person name="Pitluck S."/>
            <person name="Sims D."/>
            <person name="Brettin T."/>
            <person name="Bruce D."/>
            <person name="Han C."/>
            <person name="Tapia R."/>
            <person name="Gilna P."/>
            <person name="Schmutz J."/>
            <person name="Larimer F."/>
            <person name="Land M."/>
            <person name="Hauser L."/>
            <person name="Kyrpides N."/>
            <person name="Mikhailova N."/>
            <person name="Oremland R.S."/>
            <person name="Hoeft S.E."/>
            <person name="Switzer-Blum J."/>
            <person name="Kulp T."/>
            <person name="King G."/>
            <person name="Tabita R."/>
            <person name="Witte B."/>
            <person name="Santini J.M."/>
            <person name="Basu P."/>
            <person name="Hollibaugh J.T."/>
            <person name="Xie G."/>
            <person name="Stolz J.F."/>
            <person name="Richardson P."/>
        </authorList>
    </citation>
    <scope>NUCLEOTIDE SEQUENCE [LARGE SCALE GENOMIC DNA]</scope>
    <source>
        <strain evidence="13">ATCC BAA-1101 / DSM 17681 / MLHE-1</strain>
    </source>
</reference>
<dbReference type="KEGG" id="aeh:Mlg_2355"/>
<dbReference type="Gene3D" id="1.20.1560.10">
    <property type="entry name" value="ABC transporter type 1, transmembrane domain"/>
    <property type="match status" value="1"/>
</dbReference>
<evidence type="ECO:0000259" key="11">
    <source>
        <dbReference type="PROSITE" id="PS50929"/>
    </source>
</evidence>
<evidence type="ECO:0000256" key="4">
    <source>
        <dbReference type="ARBA" id="ARBA00022692"/>
    </source>
</evidence>
<evidence type="ECO:0000313" key="13">
    <source>
        <dbReference type="Proteomes" id="UP000001962"/>
    </source>
</evidence>
<protein>
    <submittedName>
        <fullName evidence="12">ABC transporter related protein</fullName>
    </submittedName>
</protein>
<feature type="domain" description="ABC transporter" evidence="10">
    <location>
        <begin position="358"/>
        <end position="596"/>
    </location>
</feature>
<keyword evidence="7 9" id="KW-1133">Transmembrane helix</keyword>
<evidence type="ECO:0000256" key="3">
    <source>
        <dbReference type="ARBA" id="ARBA00022475"/>
    </source>
</evidence>
<organism evidence="12 13">
    <name type="scientific">Alkalilimnicola ehrlichii (strain ATCC BAA-1101 / DSM 17681 / MLHE-1)</name>
    <dbReference type="NCBI Taxonomy" id="187272"/>
    <lineage>
        <taxon>Bacteria</taxon>
        <taxon>Pseudomonadati</taxon>
        <taxon>Pseudomonadota</taxon>
        <taxon>Gammaproteobacteria</taxon>
        <taxon>Chromatiales</taxon>
        <taxon>Ectothiorhodospiraceae</taxon>
        <taxon>Alkalilimnicola</taxon>
    </lineage>
</organism>
<dbReference type="InterPro" id="IPR017871">
    <property type="entry name" value="ABC_transporter-like_CS"/>
</dbReference>
<dbReference type="AlphaFoldDB" id="Q0A642"/>
<dbReference type="EMBL" id="CP000453">
    <property type="protein sequence ID" value="ABI57695.1"/>
    <property type="molecule type" value="Genomic_DNA"/>
</dbReference>
<dbReference type="InterPro" id="IPR003593">
    <property type="entry name" value="AAA+_ATPase"/>
</dbReference>
<dbReference type="SUPFAM" id="SSF52540">
    <property type="entry name" value="P-loop containing nucleoside triphosphate hydrolases"/>
    <property type="match status" value="1"/>
</dbReference>
<dbReference type="InterPro" id="IPR011527">
    <property type="entry name" value="ABC1_TM_dom"/>
</dbReference>
<feature type="transmembrane region" description="Helical" evidence="9">
    <location>
        <begin position="181"/>
        <end position="202"/>
    </location>
</feature>
<dbReference type="GO" id="GO:0005886">
    <property type="term" value="C:plasma membrane"/>
    <property type="evidence" value="ECO:0007669"/>
    <property type="project" value="UniProtKB-SubCell"/>
</dbReference>
<proteinExistence type="predicted"/>
<keyword evidence="13" id="KW-1185">Reference proteome</keyword>
<dbReference type="GO" id="GO:0140359">
    <property type="term" value="F:ABC-type transporter activity"/>
    <property type="evidence" value="ECO:0007669"/>
    <property type="project" value="InterPro"/>
</dbReference>
<evidence type="ECO:0000256" key="8">
    <source>
        <dbReference type="ARBA" id="ARBA00023136"/>
    </source>
</evidence>
<keyword evidence="4 9" id="KW-0812">Transmembrane</keyword>
<dbReference type="GO" id="GO:0016887">
    <property type="term" value="F:ATP hydrolysis activity"/>
    <property type="evidence" value="ECO:0007669"/>
    <property type="project" value="InterPro"/>
</dbReference>
<dbReference type="InterPro" id="IPR027417">
    <property type="entry name" value="P-loop_NTPase"/>
</dbReference>
<keyword evidence="6" id="KW-0067">ATP-binding</keyword>
<dbReference type="SMART" id="SM00382">
    <property type="entry name" value="AAA"/>
    <property type="match status" value="1"/>
</dbReference>
<dbReference type="Proteomes" id="UP000001962">
    <property type="component" value="Chromosome"/>
</dbReference>
<dbReference type="Pfam" id="PF00664">
    <property type="entry name" value="ABC_membrane"/>
    <property type="match status" value="1"/>
</dbReference>
<feature type="domain" description="ABC transmembrane type-1" evidence="11">
    <location>
        <begin position="21"/>
        <end position="290"/>
    </location>
</feature>
<evidence type="ECO:0000313" key="12">
    <source>
        <dbReference type="EMBL" id="ABI57695.1"/>
    </source>
</evidence>
<dbReference type="PANTHER" id="PTHR24221">
    <property type="entry name" value="ATP-BINDING CASSETTE SUB-FAMILY B"/>
    <property type="match status" value="1"/>
</dbReference>
<dbReference type="eggNOG" id="COG1132">
    <property type="taxonomic scope" value="Bacteria"/>
</dbReference>
<keyword evidence="8 9" id="KW-0472">Membrane</keyword>
<dbReference type="InterPro" id="IPR039421">
    <property type="entry name" value="Type_1_exporter"/>
</dbReference>
<feature type="transmembrane region" description="Helical" evidence="9">
    <location>
        <begin position="155"/>
        <end position="175"/>
    </location>
</feature>
<dbReference type="FunFam" id="3.40.50.300:FF:000299">
    <property type="entry name" value="ABC transporter ATP-binding protein/permease"/>
    <property type="match status" value="1"/>
</dbReference>
<dbReference type="PANTHER" id="PTHR24221:SF654">
    <property type="entry name" value="ATP-BINDING CASSETTE SUB-FAMILY B MEMBER 6"/>
    <property type="match status" value="1"/>
</dbReference>
<accession>Q0A642</accession>
<feature type="transmembrane region" description="Helical" evidence="9">
    <location>
        <begin position="74"/>
        <end position="93"/>
    </location>
</feature>
<dbReference type="SUPFAM" id="SSF90123">
    <property type="entry name" value="ABC transporter transmembrane region"/>
    <property type="match status" value="1"/>
</dbReference>
<keyword evidence="5" id="KW-0547">Nucleotide-binding</keyword>
<gene>
    <name evidence="12" type="ordered locus">Mlg_2355</name>
</gene>
<name>Q0A642_ALKEH</name>
<evidence type="ECO:0000256" key="1">
    <source>
        <dbReference type="ARBA" id="ARBA00004651"/>
    </source>
</evidence>
<keyword evidence="2" id="KW-0813">Transport</keyword>
<evidence type="ECO:0000256" key="7">
    <source>
        <dbReference type="ARBA" id="ARBA00022989"/>
    </source>
</evidence>
<dbReference type="OrthoDB" id="6336411at2"/>
<evidence type="ECO:0000256" key="2">
    <source>
        <dbReference type="ARBA" id="ARBA00022448"/>
    </source>
</evidence>
<comment type="subcellular location">
    <subcellularLocation>
        <location evidence="1">Cell membrane</location>
        <topology evidence="1">Multi-pass membrane protein</topology>
    </subcellularLocation>
</comment>
<dbReference type="RefSeq" id="WP_011630088.1">
    <property type="nucleotide sequence ID" value="NC_008340.1"/>
</dbReference>
<dbReference type="InterPro" id="IPR003439">
    <property type="entry name" value="ABC_transporter-like_ATP-bd"/>
</dbReference>
<dbReference type="Pfam" id="PF00005">
    <property type="entry name" value="ABC_tran"/>
    <property type="match status" value="1"/>
</dbReference>
<dbReference type="GO" id="GO:0005524">
    <property type="term" value="F:ATP binding"/>
    <property type="evidence" value="ECO:0007669"/>
    <property type="project" value="UniProtKB-KW"/>
</dbReference>
<evidence type="ECO:0000256" key="6">
    <source>
        <dbReference type="ARBA" id="ARBA00022840"/>
    </source>
</evidence>
<dbReference type="HOGENOM" id="CLU_000604_84_3_6"/>
<dbReference type="Gene3D" id="3.40.50.300">
    <property type="entry name" value="P-loop containing nucleotide triphosphate hydrolases"/>
    <property type="match status" value="1"/>
</dbReference>
<evidence type="ECO:0000256" key="5">
    <source>
        <dbReference type="ARBA" id="ARBA00022741"/>
    </source>
</evidence>
<feature type="transmembrane region" description="Helical" evidence="9">
    <location>
        <begin position="21"/>
        <end position="46"/>
    </location>
</feature>
<dbReference type="PROSITE" id="PS50893">
    <property type="entry name" value="ABC_TRANSPORTER_2"/>
    <property type="match status" value="1"/>
</dbReference>
<dbReference type="InterPro" id="IPR036640">
    <property type="entry name" value="ABC1_TM_sf"/>
</dbReference>
<evidence type="ECO:0000256" key="9">
    <source>
        <dbReference type="SAM" id="Phobius"/>
    </source>
</evidence>
<sequence length="603" mass="66282">MPEILRKTLDLLTAREKRRGALVLAMVVCMALLETAGVLSVVPFLAVLGNPEVVHNQPLLAAAFRWSGLERVQAFLILLALLVFLLQVVAAGFRMLTHFVLNRYIEGRRHSLSQRLLETYLRQPYTFFLNRNSADMTKSILSEVDMFVLTVMRPLLFATAYAIVALAMIALLLFINPLLALAVATIVGGLYALMFLSVRGWLGRIGRERSQANRERFATTSEVLGGIKDIKLLGHEQAYLSRFRPASARFTRHLATSETLAQIPRFAIETVALGGVLILTVVLMATHGDVGAMLPTLGLYVFAGYKLLPAMQHIYAGVSRMRFSGQLVADIHDDLRERPRLAPIDGAPPAPLRPRREIALEGIDFTYPQADTPALQGIDLHIPVGRTVGVVGSSGAGKTTLIDVLLGLLLPQAGHIRVDGTAIDDRQRPAWRRALGYVPQHIFLSDASVAENIALGVPLERIDHAAVVRCARLAHIHEFVSGSLPRGYDTPVGERGVRLSGGQRQRLGIARALYRDPAILVFDEATNALDNETEREVMAALYGLARSKTIIIIAHRLSTVERCDHIVMLEQGRIIDSGTFAELLHNPRFRRLAQARPGEPATG</sequence>